<reference evidence="3 4" key="1">
    <citation type="submission" date="2019-06" db="EMBL/GenBank/DDBJ databases">
        <title>Complete genome sequence of Helicobacter suis SNTW101c.</title>
        <authorList>
            <person name="Rimbara E."/>
            <person name="Suzuki M."/>
            <person name="Matsui H."/>
            <person name="Nakamura M."/>
            <person name="Mori S."/>
            <person name="Shibayama K."/>
        </authorList>
    </citation>
    <scope>NUCLEOTIDE SEQUENCE [LARGE SCALE GENOMIC DNA]</scope>
    <source>
        <strain evidence="3 4">SNTW101c</strain>
    </source>
</reference>
<dbReference type="GO" id="GO:0016051">
    <property type="term" value="P:carbohydrate biosynthetic process"/>
    <property type="evidence" value="ECO:0007669"/>
    <property type="project" value="InterPro"/>
</dbReference>
<dbReference type="PROSITE" id="PS50844">
    <property type="entry name" value="AFP_LIKE"/>
    <property type="match status" value="1"/>
</dbReference>
<dbReference type="OrthoDB" id="9781701at2"/>
<proteinExistence type="predicted"/>
<evidence type="ECO:0000256" key="1">
    <source>
        <dbReference type="NCBIfam" id="TIGR03586"/>
    </source>
</evidence>
<dbReference type="Pfam" id="PF08666">
    <property type="entry name" value="SAF"/>
    <property type="match status" value="1"/>
</dbReference>
<dbReference type="InterPro" id="IPR020030">
    <property type="entry name" value="Pseudaminic_synth_PseI"/>
</dbReference>
<dbReference type="InterPro" id="IPR036732">
    <property type="entry name" value="AFP_Neu5c_C_sf"/>
</dbReference>
<dbReference type="PANTHER" id="PTHR42966:SF2">
    <property type="entry name" value="PSEUDAMINIC ACID SYNTHASE"/>
    <property type="match status" value="1"/>
</dbReference>
<dbReference type="GO" id="GO:0047444">
    <property type="term" value="F:N-acylneuraminate-9-phosphate synthase activity"/>
    <property type="evidence" value="ECO:0007669"/>
    <property type="project" value="TreeGrafter"/>
</dbReference>
<dbReference type="InterPro" id="IPR013785">
    <property type="entry name" value="Aldolase_TIM"/>
</dbReference>
<accession>A0A6J4CW20</accession>
<dbReference type="EMBL" id="AP019774">
    <property type="protein sequence ID" value="BCD69689.1"/>
    <property type="molecule type" value="Genomic_DNA"/>
</dbReference>
<dbReference type="RefSeq" id="WP_064430175.1">
    <property type="nucleotide sequence ID" value="NZ_AP019774.1"/>
</dbReference>
<dbReference type="Gene3D" id="3.90.1210.10">
    <property type="entry name" value="Antifreeze-like/N-acetylneuraminic acid synthase C-terminal domain"/>
    <property type="match status" value="1"/>
</dbReference>
<dbReference type="InterPro" id="IPR013974">
    <property type="entry name" value="SAF"/>
</dbReference>
<sequence length="338" mass="37146">MIPLIVAELSSNHANSLEIAQKSLITLKNIGAGAVKLQTYTPDCMALKTPMCIQGTLWNQQNLYELYKQAAMPLEWHAPLFKLAKSLDLLLFSSVFSLKGLELLESLECPLYKIASFEITDLELIYHTASTQKPIIISTGIATHAEILDALEACNKANNSAITLLKCTSAYPAPLKEANLLSMPKLQEKYGVNYGLSDHTLGNLSAIIATTLGASMIEKHFMLDKSLDTPDRAFSMDTEEFSQLIQAVHNTALALGSPNPTLNPHILQEGRQFARSLFVIKPLKKGAIFTRENIKAIRPNTGLAPKYLPQILGKKATKDLDYGHPLTWGDVQDYPSAP</sequence>
<dbReference type="PANTHER" id="PTHR42966">
    <property type="entry name" value="N-ACETYLNEURAMINATE SYNTHASE"/>
    <property type="match status" value="1"/>
</dbReference>
<dbReference type="SUPFAM" id="SSF51569">
    <property type="entry name" value="Aldolase"/>
    <property type="match status" value="1"/>
</dbReference>
<feature type="domain" description="AFP-like" evidence="2">
    <location>
        <begin position="276"/>
        <end position="334"/>
    </location>
</feature>
<evidence type="ECO:0000313" key="3">
    <source>
        <dbReference type="EMBL" id="BCD69689.1"/>
    </source>
</evidence>
<name>A0A6J4CW20_9HELI</name>
<dbReference type="Pfam" id="PF03102">
    <property type="entry name" value="NeuB"/>
    <property type="match status" value="1"/>
</dbReference>
<dbReference type="InterPro" id="IPR051690">
    <property type="entry name" value="PseI-like"/>
</dbReference>
<dbReference type="InterPro" id="IPR013132">
    <property type="entry name" value="PseI/NeuA/B-like_N"/>
</dbReference>
<gene>
    <name evidence="3" type="primary">neuB</name>
    <name evidence="3" type="ORF">SNTW_03340</name>
</gene>
<organism evidence="3 4">
    <name type="scientific">Helicobacter suis</name>
    <dbReference type="NCBI Taxonomy" id="104628"/>
    <lineage>
        <taxon>Bacteria</taxon>
        <taxon>Pseudomonadati</taxon>
        <taxon>Campylobacterota</taxon>
        <taxon>Epsilonproteobacteria</taxon>
        <taxon>Campylobacterales</taxon>
        <taxon>Helicobacteraceae</taxon>
        <taxon>Helicobacter</taxon>
    </lineage>
</organism>
<dbReference type="Gene3D" id="3.20.20.70">
    <property type="entry name" value="Aldolase class I"/>
    <property type="match status" value="1"/>
</dbReference>
<dbReference type="InterPro" id="IPR057736">
    <property type="entry name" value="SAF_PseI/NeuA/NeuB"/>
</dbReference>
<evidence type="ECO:0000313" key="4">
    <source>
        <dbReference type="Proteomes" id="UP000317935"/>
    </source>
</evidence>
<dbReference type="InterPro" id="IPR006190">
    <property type="entry name" value="SAF_AFP_Neu5Ac"/>
</dbReference>
<dbReference type="CDD" id="cd11615">
    <property type="entry name" value="SAF_NeuB_like"/>
    <property type="match status" value="1"/>
</dbReference>
<protein>
    <recommendedName>
        <fullName evidence="1">Pseudaminic acid synthase</fullName>
        <ecNumber evidence="1">2.5.1.97</ecNumber>
    </recommendedName>
</protein>
<evidence type="ECO:0000259" key="2">
    <source>
        <dbReference type="PROSITE" id="PS50844"/>
    </source>
</evidence>
<dbReference type="NCBIfam" id="TIGR03586">
    <property type="entry name" value="PseI"/>
    <property type="match status" value="1"/>
</dbReference>
<dbReference type="AlphaFoldDB" id="A0A6J4CW20"/>
<dbReference type="SMART" id="SM00858">
    <property type="entry name" value="SAF"/>
    <property type="match status" value="1"/>
</dbReference>
<dbReference type="Proteomes" id="UP000317935">
    <property type="component" value="Chromosome"/>
</dbReference>
<dbReference type="SUPFAM" id="SSF51269">
    <property type="entry name" value="AFP III-like domain"/>
    <property type="match status" value="1"/>
</dbReference>
<dbReference type="EC" id="2.5.1.97" evidence="1"/>